<gene>
    <name evidence="5" type="ORF">J4G43_23695</name>
</gene>
<accession>A0A939MCU0</accession>
<protein>
    <submittedName>
        <fullName evidence="5">Phage major capsid protein</fullName>
    </submittedName>
</protein>
<evidence type="ECO:0000256" key="3">
    <source>
        <dbReference type="SAM" id="MobiDB-lite"/>
    </source>
</evidence>
<dbReference type="AlphaFoldDB" id="A0A939MCU0"/>
<dbReference type="InterPro" id="IPR054612">
    <property type="entry name" value="Phage_capsid-like_C"/>
</dbReference>
<feature type="domain" description="Phage capsid-like C-terminal" evidence="4">
    <location>
        <begin position="108"/>
        <end position="377"/>
    </location>
</feature>
<proteinExistence type="predicted"/>
<dbReference type="NCBIfam" id="TIGR01554">
    <property type="entry name" value="major_cap_HK97"/>
    <property type="match status" value="1"/>
</dbReference>
<dbReference type="Gene3D" id="3.30.2400.10">
    <property type="entry name" value="Major capsid protein gp5"/>
    <property type="match status" value="1"/>
</dbReference>
<organism evidence="5">
    <name type="scientific">Bradyrhizobium barranii subsp. barranii</name>
    <dbReference type="NCBI Taxonomy" id="2823807"/>
    <lineage>
        <taxon>Bacteria</taxon>
        <taxon>Pseudomonadati</taxon>
        <taxon>Pseudomonadota</taxon>
        <taxon>Alphaproteobacteria</taxon>
        <taxon>Hyphomicrobiales</taxon>
        <taxon>Nitrobacteraceae</taxon>
        <taxon>Bradyrhizobium</taxon>
        <taxon>Bradyrhizobium barranii</taxon>
    </lineage>
</organism>
<sequence>MTSMKTANALEFKDAGEDGDPIADVAKQLADLKAALETKAANDATKLTERLDRIEAKVNRPGNKSAANDNESKIETKAFESFLRGGADKMDDLEKKSLVVSNNQAISPPEFGSEILKLLRQFSPIRQYANVRTIGASQVKYPRRTGSPAAVIVGETEDRTGSEPSYEQIGITPYEYATYTDISNWLLEDNAYGLEGELHSEFGESFGIGEGTHFVKGNGTTQPMGLLSATGITTVITGNATNFPASTPADVLISMFHKLPGAHAQNGVWLMNRNTLGAIRLWKDGMGRYLVLDPISDGAPTTLLGRPIVEAVDMPDIAANAFPVMFGDLKGYRIVDRVGISILRDPYTLATKGQVRFHARKRVGADVTHPDRFVKLKVSAT</sequence>
<evidence type="ECO:0000313" key="5">
    <source>
        <dbReference type="EMBL" id="MBO1863807.1"/>
    </source>
</evidence>
<comment type="caution">
    <text evidence="5">The sequence shown here is derived from an EMBL/GenBank/DDBJ whole genome shotgun (WGS) entry which is preliminary data.</text>
</comment>
<name>A0A939MCU0_9BRAD</name>
<dbReference type="SUPFAM" id="SSF56563">
    <property type="entry name" value="Major capsid protein gp5"/>
    <property type="match status" value="1"/>
</dbReference>
<feature type="coiled-coil region" evidence="2">
    <location>
        <begin position="22"/>
        <end position="57"/>
    </location>
</feature>
<dbReference type="EMBL" id="JAGEMI010000001">
    <property type="protein sequence ID" value="MBO1863807.1"/>
    <property type="molecule type" value="Genomic_DNA"/>
</dbReference>
<dbReference type="Gene3D" id="3.30.2320.10">
    <property type="entry name" value="hypothetical protein PF0899 domain"/>
    <property type="match status" value="1"/>
</dbReference>
<evidence type="ECO:0000256" key="1">
    <source>
        <dbReference type="ARBA" id="ARBA00004328"/>
    </source>
</evidence>
<keyword evidence="2" id="KW-0175">Coiled coil</keyword>
<dbReference type="Pfam" id="PF05065">
    <property type="entry name" value="Phage_capsid"/>
    <property type="match status" value="1"/>
</dbReference>
<evidence type="ECO:0000256" key="2">
    <source>
        <dbReference type="SAM" id="Coils"/>
    </source>
</evidence>
<reference evidence="5" key="1">
    <citation type="submission" date="2021-03" db="EMBL/GenBank/DDBJ databases">
        <title>Whole Genome Sequence of Bradyrhizobium sp. Strain 144S4.</title>
        <authorList>
            <person name="Bromfield E.S.P."/>
            <person name="Cloutier S."/>
        </authorList>
    </citation>
    <scope>NUCLEOTIDE SEQUENCE [LARGE SCALE GENOMIC DNA]</scope>
    <source>
        <strain evidence="5">144S4</strain>
    </source>
</reference>
<comment type="subcellular location">
    <subcellularLocation>
        <location evidence="1">Virion</location>
    </subcellularLocation>
</comment>
<evidence type="ECO:0000259" key="4">
    <source>
        <dbReference type="Pfam" id="PF05065"/>
    </source>
</evidence>
<feature type="region of interest" description="Disordered" evidence="3">
    <location>
        <begin position="1"/>
        <end position="20"/>
    </location>
</feature>
<dbReference type="InterPro" id="IPR024455">
    <property type="entry name" value="Phage_capsid"/>
</dbReference>